<keyword evidence="3" id="KW-1185">Reference proteome</keyword>
<proteinExistence type="predicted"/>
<dbReference type="Proteomes" id="UP000770161">
    <property type="component" value="Unassembled WGS sequence"/>
</dbReference>
<evidence type="ECO:0000313" key="4">
    <source>
        <dbReference type="Proteomes" id="UP001223261"/>
    </source>
</evidence>
<accession>A0AAP1RR51</accession>
<dbReference type="AlphaFoldDB" id="A0AAP1RR51"/>
<dbReference type="Pfam" id="PF13177">
    <property type="entry name" value="DNA_pol3_delta2"/>
    <property type="match status" value="1"/>
</dbReference>
<evidence type="ECO:0000313" key="2">
    <source>
        <dbReference type="EMBL" id="WHI60235.1"/>
    </source>
</evidence>
<evidence type="ECO:0000313" key="1">
    <source>
        <dbReference type="EMBL" id="MBU6114547.1"/>
    </source>
</evidence>
<reference evidence="1 3" key="1">
    <citation type="submission" date="2021-06" db="EMBL/GenBank/DDBJ databases">
        <title>Staphylococcus lentus K169 genome sequencing.</title>
        <authorList>
            <person name="Sundareshan S."/>
            <person name="Akhila D.S."/>
            <person name="Prachi D."/>
            <person name="Sivakumar R."/>
            <person name="Rajendhran J."/>
            <person name="Isloor S."/>
            <person name="Hegde N.R."/>
        </authorList>
    </citation>
    <scope>NUCLEOTIDE SEQUENCE [LARGE SCALE GENOMIC DNA]</scope>
    <source>
        <strain evidence="1 3">K169</strain>
    </source>
</reference>
<gene>
    <name evidence="1" type="ORF">KQ656_11265</name>
    <name evidence="2" type="ORF">PYH69_00920</name>
</gene>
<sequence>MQLKEELDQLLSAEQLSHAYLFEGDNMFEMKTTAMYFAEQILCNNEGNCITKVQTMNHPDFMYIQTEETTIKKQQIEELLRKMNQKPIESKYKVYIIEAFDKLTVQGENSILKFLEEPPPNTIALLLTTKKDQILPTIHSRCQLIHFKPASKETFIEDLQASDISAAIAHTLSFVTSDKDEAISLTEEQLFTQLRKSVAKLADLMVKDHQMALIYLIDCIKVANTRPLQQLFLNSLNAYFQDVLHAKIELDSIKAFPDLDAQIVNTSTQLSLSDISNYIQCITEANRKLAQNVNATLVFEQMVIKGKR</sequence>
<organism evidence="2 4">
    <name type="scientific">Mammaliicoccus lentus</name>
    <name type="common">Staphylococcus lentus</name>
    <dbReference type="NCBI Taxonomy" id="42858"/>
    <lineage>
        <taxon>Bacteria</taxon>
        <taxon>Bacillati</taxon>
        <taxon>Bacillota</taxon>
        <taxon>Bacilli</taxon>
        <taxon>Bacillales</taxon>
        <taxon>Staphylococcaceae</taxon>
        <taxon>Mammaliicoccus</taxon>
    </lineage>
</organism>
<dbReference type="Gene3D" id="3.40.50.300">
    <property type="entry name" value="P-loop containing nucleotide triphosphate hydrolases"/>
    <property type="match status" value="1"/>
</dbReference>
<protein>
    <submittedName>
        <fullName evidence="2">DNA polymerase III subunit delta</fullName>
    </submittedName>
</protein>
<dbReference type="Proteomes" id="UP001223261">
    <property type="component" value="Chromosome"/>
</dbReference>
<dbReference type="EMBL" id="CP118848">
    <property type="protein sequence ID" value="WHI60235.1"/>
    <property type="molecule type" value="Genomic_DNA"/>
</dbReference>
<dbReference type="InterPro" id="IPR027417">
    <property type="entry name" value="P-loop_NTPase"/>
</dbReference>
<dbReference type="EMBL" id="JAHLZN010000027">
    <property type="protein sequence ID" value="MBU6114547.1"/>
    <property type="molecule type" value="Genomic_DNA"/>
</dbReference>
<dbReference type="SUPFAM" id="SSF52540">
    <property type="entry name" value="P-loop containing nucleoside triphosphate hydrolases"/>
    <property type="match status" value="1"/>
</dbReference>
<evidence type="ECO:0000313" key="3">
    <source>
        <dbReference type="Proteomes" id="UP000770161"/>
    </source>
</evidence>
<dbReference type="InterPro" id="IPR050238">
    <property type="entry name" value="DNA_Rep/Repair_Clamp_Loader"/>
</dbReference>
<dbReference type="RefSeq" id="WP_016999927.1">
    <property type="nucleotide sequence ID" value="NZ_CABIVY010000029.1"/>
</dbReference>
<dbReference type="PANTHER" id="PTHR11669">
    <property type="entry name" value="REPLICATION FACTOR C / DNA POLYMERASE III GAMMA-TAU SUBUNIT"/>
    <property type="match status" value="1"/>
</dbReference>
<dbReference type="PANTHER" id="PTHR11669:SF8">
    <property type="entry name" value="DNA POLYMERASE III SUBUNIT DELTA"/>
    <property type="match status" value="1"/>
</dbReference>
<dbReference type="GeneID" id="99677941"/>
<dbReference type="GO" id="GO:0006261">
    <property type="term" value="P:DNA-templated DNA replication"/>
    <property type="evidence" value="ECO:0007669"/>
    <property type="project" value="TreeGrafter"/>
</dbReference>
<name>A0AAP1RR51_MAMLE</name>
<reference evidence="2" key="2">
    <citation type="journal article" date="2023" name="Antibiotics">
        <title>Prevalence and Molecular Characterization of Methicillin-Resistant Staphylococci (MRS) and Mammaliicocci (MRM) in Dromedary Camels from Algeria: First Detection of SCCmec-mecC Hybrid in Methicillin-Resistant Mammaliicoccus lentus.</title>
        <authorList>
            <person name="Belhout C."/>
            <person name="Boyen F."/>
            <person name="Vereecke N."/>
            <person name="Theuns S."/>
            <person name="Taibi N."/>
            <person name="Stegger M."/>
            <person name="de la Fe-Rodriguez P.Y."/>
            <person name="Bouayad L."/>
            <person name="Elgroud R."/>
            <person name="Butaye P."/>
        </authorList>
    </citation>
    <scope>NUCLEOTIDE SEQUENCE</scope>
    <source>
        <strain evidence="2">7048</strain>
    </source>
</reference>